<gene>
    <name evidence="2" type="ORF">OK117_06105</name>
</gene>
<dbReference type="EMBL" id="CP109886">
    <property type="protein sequence ID" value="WCF27244.1"/>
    <property type="molecule type" value="Genomic_DNA"/>
</dbReference>
<proteinExistence type="predicted"/>
<reference evidence="2" key="1">
    <citation type="journal article" date="2022" name="Phytopathology">
        <title>Complete circularized genome resources of seven strains of Xylella fastidiosa subsp. fastidiosa using hybrid assembly reveals unknown plasmids.</title>
        <authorList>
            <person name="Velasco-Amo M.D.P."/>
            <person name="Arias-Giraldo L.F.F."/>
            <person name="Ecija M.R."/>
            <person name="De La Fuente L."/>
            <person name="Marco-Noales E."/>
            <person name="Moralejo E."/>
            <person name="Navas-Cort J.A."/>
            <person name="Landa B.B."/>
        </authorList>
    </citation>
    <scope>NUCLEOTIDE SEQUENCE</scope>
    <source>
        <strain evidence="2">CFBP8073</strain>
    </source>
</reference>
<reference evidence="2" key="2">
    <citation type="submission" date="2022-10" db="EMBL/GenBank/DDBJ databases">
        <authorList>
            <person name="Landa B."/>
            <person name="Arias-Giraldo L.F."/>
            <person name="Roman-Ecija M."/>
            <person name="Velasco-Amo M.P."/>
            <person name="De La Fuente L."/>
            <person name="Marco-Noales E."/>
            <person name="Moralejo E."/>
        </authorList>
    </citation>
    <scope>NUCLEOTIDE SEQUENCE</scope>
    <source>
        <strain evidence="2">CFBP8073</strain>
    </source>
</reference>
<evidence type="ECO:0000256" key="1">
    <source>
        <dbReference type="SAM" id="MobiDB-lite"/>
    </source>
</evidence>
<evidence type="ECO:0000313" key="2">
    <source>
        <dbReference type="EMBL" id="WCF27244.1"/>
    </source>
</evidence>
<name>A0AAJ5R156_XYLFS</name>
<dbReference type="RefSeq" id="WP_058565057.1">
    <property type="nucleotide sequence ID" value="NZ_CP109886.1"/>
</dbReference>
<protein>
    <submittedName>
        <fullName evidence="2">Uncharacterized protein</fullName>
    </submittedName>
</protein>
<sequence length="141" mass="15570">MTLNVSEQAQPQASPAISETEKAPPLDLGGFTGAEIEKLLGSFYFRKGIGPRGTIEMFLPGYERFSPLMRSWFEGRQDSKIKIIFGSKQECIRVLKTHPLYQHVSAAYEADKVAAQKDLLRRIKARDEAKARAAASNGVAA</sequence>
<dbReference type="AlphaFoldDB" id="A0AAJ5R156"/>
<dbReference type="Proteomes" id="UP001211513">
    <property type="component" value="Chromosome"/>
</dbReference>
<feature type="compositionally biased region" description="Polar residues" evidence="1">
    <location>
        <begin position="1"/>
        <end position="17"/>
    </location>
</feature>
<feature type="region of interest" description="Disordered" evidence="1">
    <location>
        <begin position="1"/>
        <end position="24"/>
    </location>
</feature>
<organism evidence="2 3">
    <name type="scientific">Xylella fastidiosa subsp. fastidiosa</name>
    <dbReference type="NCBI Taxonomy" id="644356"/>
    <lineage>
        <taxon>Bacteria</taxon>
        <taxon>Pseudomonadati</taxon>
        <taxon>Pseudomonadota</taxon>
        <taxon>Gammaproteobacteria</taxon>
        <taxon>Lysobacterales</taxon>
        <taxon>Lysobacteraceae</taxon>
        <taxon>Xylella</taxon>
    </lineage>
</organism>
<accession>A0AAJ5R156</accession>
<evidence type="ECO:0000313" key="3">
    <source>
        <dbReference type="Proteomes" id="UP001211513"/>
    </source>
</evidence>